<keyword evidence="2" id="KW-0812">Transmembrane</keyword>
<keyword evidence="2" id="KW-1133">Transmembrane helix</keyword>
<dbReference type="InterPro" id="IPR049326">
    <property type="entry name" value="Rhodopsin_dom_fungi"/>
</dbReference>
<evidence type="ECO:0000256" key="1">
    <source>
        <dbReference type="SAM" id="MobiDB-lite"/>
    </source>
</evidence>
<dbReference type="AlphaFoldDB" id="A0AAJ0DIW7"/>
<feature type="domain" description="Rhodopsin" evidence="3">
    <location>
        <begin position="41"/>
        <end position="274"/>
    </location>
</feature>
<keyword evidence="2" id="KW-0472">Membrane</keyword>
<evidence type="ECO:0000313" key="4">
    <source>
        <dbReference type="EMBL" id="KAK3050773.1"/>
    </source>
</evidence>
<feature type="transmembrane region" description="Helical" evidence="2">
    <location>
        <begin position="245"/>
        <end position="269"/>
    </location>
</feature>
<dbReference type="PANTHER" id="PTHR38794:SF3">
    <property type="entry name" value="INTEGRAL MEMBRANE PROTEIN"/>
    <property type="match status" value="1"/>
</dbReference>
<evidence type="ECO:0000313" key="5">
    <source>
        <dbReference type="Proteomes" id="UP001271007"/>
    </source>
</evidence>
<keyword evidence="5" id="KW-1185">Reference proteome</keyword>
<feature type="transmembrane region" description="Helical" evidence="2">
    <location>
        <begin position="57"/>
        <end position="78"/>
    </location>
</feature>
<feature type="transmembrane region" description="Helical" evidence="2">
    <location>
        <begin position="211"/>
        <end position="233"/>
    </location>
</feature>
<feature type="region of interest" description="Disordered" evidence="1">
    <location>
        <begin position="301"/>
        <end position="392"/>
    </location>
</feature>
<dbReference type="EMBL" id="JAWDJX010000030">
    <property type="protein sequence ID" value="KAK3050773.1"/>
    <property type="molecule type" value="Genomic_DNA"/>
</dbReference>
<reference evidence="4" key="1">
    <citation type="submission" date="2023-04" db="EMBL/GenBank/DDBJ databases">
        <title>Black Yeasts Isolated from many extreme environments.</title>
        <authorList>
            <person name="Coleine C."/>
            <person name="Stajich J.E."/>
            <person name="Selbmann L."/>
        </authorList>
    </citation>
    <scope>NUCLEOTIDE SEQUENCE</scope>
    <source>
        <strain evidence="4">CCFEE 5312</strain>
    </source>
</reference>
<dbReference type="PANTHER" id="PTHR38794">
    <property type="entry name" value="INTEGRAL MEMBRANE PROTEIN"/>
    <property type="match status" value="1"/>
</dbReference>
<comment type="caution">
    <text evidence="4">The sequence shown here is derived from an EMBL/GenBank/DDBJ whole genome shotgun (WGS) entry which is preliminary data.</text>
</comment>
<feature type="transmembrane region" description="Helical" evidence="2">
    <location>
        <begin position="22"/>
        <end position="45"/>
    </location>
</feature>
<name>A0AAJ0DIW7_9PEZI</name>
<organism evidence="4 5">
    <name type="scientific">Extremus antarcticus</name>
    <dbReference type="NCBI Taxonomy" id="702011"/>
    <lineage>
        <taxon>Eukaryota</taxon>
        <taxon>Fungi</taxon>
        <taxon>Dikarya</taxon>
        <taxon>Ascomycota</taxon>
        <taxon>Pezizomycotina</taxon>
        <taxon>Dothideomycetes</taxon>
        <taxon>Dothideomycetidae</taxon>
        <taxon>Mycosphaerellales</taxon>
        <taxon>Extremaceae</taxon>
        <taxon>Extremus</taxon>
    </lineage>
</organism>
<feature type="transmembrane region" description="Helical" evidence="2">
    <location>
        <begin position="101"/>
        <end position="123"/>
    </location>
</feature>
<proteinExistence type="predicted"/>
<evidence type="ECO:0000259" key="3">
    <source>
        <dbReference type="Pfam" id="PF20684"/>
    </source>
</evidence>
<evidence type="ECO:0000256" key="2">
    <source>
        <dbReference type="SAM" id="Phobius"/>
    </source>
</evidence>
<gene>
    <name evidence="4" type="ORF">LTR09_008139</name>
</gene>
<accession>A0AAJ0DIW7</accession>
<protein>
    <recommendedName>
        <fullName evidence="3">Rhodopsin domain-containing protein</fullName>
    </recommendedName>
</protein>
<sequence>MSKGTYIEGFRHATVSPDDHGAILQIVAWFMLVVMVLATVLRLLIRFTTSHIPGFDDVFVSLAMLSGVGEVVAISIAANEGLGKRQDLLDAEHIHEVEKNVYASTLLYILTIALAKASTLLLISRLATAKLHLRTVQALSGVVISWTIAAIFGSAFQCEMPRPWHFLSTSCFNITTFWYAMGAIDIATDLGLILLPGWVVWDLRMHWGRKVVVVSAFLFRAVVIAAQITRLVFLRQWAASSDLMYPIAFHTAVVMQTTLAVIVACIPALKPFMDRASSGLMGVSLSQMAGTYNLSHDVPMQSLSRRSNRTPKGNGHNLRPDGSENHVTISSSTKKGEEDDGSEKNMIQKTTDWDIQYSDQDQAIRRRESPDADDSTAHDVITPDVVRGHTLL</sequence>
<feature type="transmembrane region" description="Helical" evidence="2">
    <location>
        <begin position="135"/>
        <end position="156"/>
    </location>
</feature>
<dbReference type="Pfam" id="PF20684">
    <property type="entry name" value="Fung_rhodopsin"/>
    <property type="match status" value="1"/>
</dbReference>
<dbReference type="Proteomes" id="UP001271007">
    <property type="component" value="Unassembled WGS sequence"/>
</dbReference>
<feature type="transmembrane region" description="Helical" evidence="2">
    <location>
        <begin position="176"/>
        <end position="199"/>
    </location>
</feature>